<comment type="similarity">
    <text evidence="1">Belongs to the ABC transporter superfamily.</text>
</comment>
<dbReference type="EMBL" id="BJYU01000066">
    <property type="protein sequence ID" value="GEO16496.1"/>
    <property type="molecule type" value="Genomic_DNA"/>
</dbReference>
<keyword evidence="5" id="KW-0547">Nucleotide-binding</keyword>
<keyword evidence="4" id="KW-0677">Repeat</keyword>
<dbReference type="CDD" id="cd03215">
    <property type="entry name" value="ABC_Carb_Monos_II"/>
    <property type="match status" value="1"/>
</dbReference>
<evidence type="ECO:0000256" key="5">
    <source>
        <dbReference type="ARBA" id="ARBA00022741"/>
    </source>
</evidence>
<reference evidence="8 9" key="1">
    <citation type="submission" date="2019-07" db="EMBL/GenBank/DDBJ databases">
        <title>Whole genome shotgun sequence of Microvirga aerophila NBRC 106136.</title>
        <authorList>
            <person name="Hosoyama A."/>
            <person name="Uohara A."/>
            <person name="Ohji S."/>
            <person name="Ichikawa N."/>
        </authorList>
    </citation>
    <scope>NUCLEOTIDE SEQUENCE [LARGE SCALE GENOMIC DNA]</scope>
    <source>
        <strain evidence="8 9">NBRC 106136</strain>
    </source>
</reference>
<dbReference type="GO" id="GO:0005524">
    <property type="term" value="F:ATP binding"/>
    <property type="evidence" value="ECO:0007669"/>
    <property type="project" value="UniProtKB-KW"/>
</dbReference>
<dbReference type="Gene3D" id="3.40.50.300">
    <property type="entry name" value="P-loop containing nucleotide triphosphate hydrolases"/>
    <property type="match status" value="2"/>
</dbReference>
<dbReference type="PANTHER" id="PTHR43790">
    <property type="entry name" value="CARBOHYDRATE TRANSPORT ATP-BINDING PROTEIN MG119-RELATED"/>
    <property type="match status" value="1"/>
</dbReference>
<evidence type="ECO:0000256" key="1">
    <source>
        <dbReference type="ARBA" id="ARBA00005417"/>
    </source>
</evidence>
<dbReference type="PROSITE" id="PS50893">
    <property type="entry name" value="ABC_TRANSPORTER_2"/>
    <property type="match status" value="1"/>
</dbReference>
<evidence type="ECO:0000313" key="9">
    <source>
        <dbReference type="Proteomes" id="UP000321085"/>
    </source>
</evidence>
<evidence type="ECO:0000259" key="7">
    <source>
        <dbReference type="PROSITE" id="PS50893"/>
    </source>
</evidence>
<dbReference type="InterPro" id="IPR003439">
    <property type="entry name" value="ABC_transporter-like_ATP-bd"/>
</dbReference>
<dbReference type="PROSITE" id="PS00211">
    <property type="entry name" value="ABC_TRANSPORTER_1"/>
    <property type="match status" value="1"/>
</dbReference>
<evidence type="ECO:0000256" key="6">
    <source>
        <dbReference type="ARBA" id="ARBA00022840"/>
    </source>
</evidence>
<dbReference type="Proteomes" id="UP000321085">
    <property type="component" value="Unassembled WGS sequence"/>
</dbReference>
<comment type="caution">
    <text evidence="8">The sequence shown here is derived from an EMBL/GenBank/DDBJ whole genome shotgun (WGS) entry which is preliminary data.</text>
</comment>
<dbReference type="GO" id="GO:0016887">
    <property type="term" value="F:ATP hydrolysis activity"/>
    <property type="evidence" value="ECO:0007669"/>
    <property type="project" value="InterPro"/>
</dbReference>
<evidence type="ECO:0000256" key="2">
    <source>
        <dbReference type="ARBA" id="ARBA00022448"/>
    </source>
</evidence>
<dbReference type="InterPro" id="IPR017871">
    <property type="entry name" value="ABC_transporter-like_CS"/>
</dbReference>
<dbReference type="SUPFAM" id="SSF52540">
    <property type="entry name" value="P-loop containing nucleoside triphosphate hydrolases"/>
    <property type="match status" value="2"/>
</dbReference>
<keyword evidence="3" id="KW-0762">Sugar transport</keyword>
<dbReference type="InterPro" id="IPR027417">
    <property type="entry name" value="P-loop_NTPase"/>
</dbReference>
<dbReference type="AlphaFoldDB" id="A0A512BX23"/>
<evidence type="ECO:0000313" key="8">
    <source>
        <dbReference type="EMBL" id="GEO16496.1"/>
    </source>
</evidence>
<dbReference type="Pfam" id="PF00005">
    <property type="entry name" value="ABC_tran"/>
    <property type="match status" value="2"/>
</dbReference>
<organism evidence="8 9">
    <name type="scientific">Microvirga aerophila</name>
    <dbReference type="NCBI Taxonomy" id="670291"/>
    <lineage>
        <taxon>Bacteria</taxon>
        <taxon>Pseudomonadati</taxon>
        <taxon>Pseudomonadota</taxon>
        <taxon>Alphaproteobacteria</taxon>
        <taxon>Hyphomicrobiales</taxon>
        <taxon>Methylobacteriaceae</taxon>
        <taxon>Microvirga</taxon>
    </lineage>
</organism>
<protein>
    <submittedName>
        <fullName evidence="8">Ribose import ATP-binding protein RbsA</fullName>
    </submittedName>
</protein>
<proteinExistence type="inferred from homology"/>
<gene>
    <name evidence="8" type="primary">rbsA_2</name>
    <name evidence="8" type="ORF">MAE02_41920</name>
</gene>
<feature type="domain" description="ABC transporter" evidence="7">
    <location>
        <begin position="201"/>
        <end position="452"/>
    </location>
</feature>
<accession>A0A512BX23</accession>
<evidence type="ECO:0000256" key="3">
    <source>
        <dbReference type="ARBA" id="ARBA00022597"/>
    </source>
</evidence>
<name>A0A512BX23_9HYPH</name>
<keyword evidence="2" id="KW-0813">Transport</keyword>
<sequence length="453" mass="48129">MVKIIVGAIQHEQGAITIDGSAARFRSVQDAIAAGIIPIYQHLSLFPHLSIVENLSAFSYGSTKSLSAKSATISRQEAETWLKAVGLDLDPETPVEALSIGERQLVEIARGLGQKCKVLVLDEPTAALTQEEAERLFGVVRTLCSQQTAVLFISHKFDEIDALADDVTVLRDGRTVIDGEPRATLTRTDLVRAMLGEAVDIAIRDLPPPGDVTLRASKLQLHANSSPFDVAVRAGEIVGLAGLVGSGMLELASALAGACSTVSGMLKVGERAIPLGDRGRAVAAGIGYVPSDRHAEGLFPMLTALQNASASIIKSFSTHGILHREVESESILPWLQRLKLHPFQPDLQAGNFSGGNQQKLLISRSLSLPQLRALIVLEPTRGVDIAARETIHEAIIEAARNGAAVVLASSDLDEVMALSHRILVVRHGNVECELPWGAGRAALMQSLAGRAAA</sequence>
<keyword evidence="9" id="KW-1185">Reference proteome</keyword>
<dbReference type="InterPro" id="IPR050107">
    <property type="entry name" value="ABC_carbohydrate_import_ATPase"/>
</dbReference>
<keyword evidence="6 8" id="KW-0067">ATP-binding</keyword>
<evidence type="ECO:0000256" key="4">
    <source>
        <dbReference type="ARBA" id="ARBA00022737"/>
    </source>
</evidence>
<dbReference type="PANTHER" id="PTHR43790:SF9">
    <property type="entry name" value="GALACTOFURANOSE TRANSPORTER ATP-BINDING PROTEIN YTFR"/>
    <property type="match status" value="1"/>
</dbReference>